<protein>
    <submittedName>
        <fullName evidence="6">Protein-S-isoprenylcysteine methyltransferase</fullName>
    </submittedName>
</protein>
<keyword evidence="2 5" id="KW-0812">Transmembrane</keyword>
<evidence type="ECO:0000256" key="3">
    <source>
        <dbReference type="ARBA" id="ARBA00022989"/>
    </source>
</evidence>
<dbReference type="Proteomes" id="UP001161409">
    <property type="component" value="Unassembled WGS sequence"/>
</dbReference>
<dbReference type="RefSeq" id="WP_169559521.1">
    <property type="nucleotide sequence ID" value="NZ_BSNF01000001.1"/>
</dbReference>
<dbReference type="InterPro" id="IPR052527">
    <property type="entry name" value="Metal_cation-efflux_comp"/>
</dbReference>
<keyword evidence="6" id="KW-0808">Transferase</keyword>
<evidence type="ECO:0000256" key="4">
    <source>
        <dbReference type="ARBA" id="ARBA00023136"/>
    </source>
</evidence>
<sequence length="159" mass="17432">MTTPSPSGRDHPGVRIPPPLVYSLALLVGILVQSNWRAGEIGPLFLTVPGGILALAGMAIMLVCVVAHHKAKTNVEPWKPTTAIISHGLYGYSRNPIYVGMTLFAGGIGLAAGSWGSMITILCAVLFIQFYVIRREEAYLETKFGDEYLNYKSRVRRWL</sequence>
<dbReference type="PANTHER" id="PTHR43847:SF1">
    <property type="entry name" value="BLL3993 PROTEIN"/>
    <property type="match status" value="1"/>
</dbReference>
<evidence type="ECO:0000256" key="5">
    <source>
        <dbReference type="SAM" id="Phobius"/>
    </source>
</evidence>
<keyword evidence="3 5" id="KW-1133">Transmembrane helix</keyword>
<dbReference type="EMBL" id="BSNF01000001">
    <property type="protein sequence ID" value="GLQ05526.1"/>
    <property type="molecule type" value="Genomic_DNA"/>
</dbReference>
<dbReference type="GO" id="GO:0032259">
    <property type="term" value="P:methylation"/>
    <property type="evidence" value="ECO:0007669"/>
    <property type="project" value="UniProtKB-KW"/>
</dbReference>
<keyword evidence="7" id="KW-1185">Reference proteome</keyword>
<evidence type="ECO:0000256" key="2">
    <source>
        <dbReference type="ARBA" id="ARBA00022692"/>
    </source>
</evidence>
<feature type="transmembrane region" description="Helical" evidence="5">
    <location>
        <begin position="103"/>
        <end position="133"/>
    </location>
</feature>
<reference evidence="6" key="1">
    <citation type="journal article" date="2014" name="Int. J. Syst. Evol. Microbiol.">
        <title>Complete genome of a new Firmicutes species belonging to the dominant human colonic microbiota ('Ruminococcus bicirculans') reveals two chromosomes and a selective capacity to utilize plant glucans.</title>
        <authorList>
            <consortium name="NISC Comparative Sequencing Program"/>
            <person name="Wegmann U."/>
            <person name="Louis P."/>
            <person name="Goesmann A."/>
            <person name="Henrissat B."/>
            <person name="Duncan S.H."/>
            <person name="Flint H.J."/>
        </authorList>
    </citation>
    <scope>NUCLEOTIDE SEQUENCE</scope>
    <source>
        <strain evidence="6">NBRC 103408</strain>
    </source>
</reference>
<keyword evidence="6" id="KW-0489">Methyltransferase</keyword>
<evidence type="ECO:0000256" key="1">
    <source>
        <dbReference type="ARBA" id="ARBA00004127"/>
    </source>
</evidence>
<proteinExistence type="predicted"/>
<gene>
    <name evidence="6" type="ORF">GCM10007924_07470</name>
</gene>
<accession>A0ABQ5U285</accession>
<dbReference type="Gene3D" id="1.20.120.1630">
    <property type="match status" value="1"/>
</dbReference>
<feature type="transmembrane region" description="Helical" evidence="5">
    <location>
        <begin position="16"/>
        <end position="32"/>
    </location>
</feature>
<keyword evidence="4 5" id="KW-0472">Membrane</keyword>
<evidence type="ECO:0000313" key="7">
    <source>
        <dbReference type="Proteomes" id="UP001161409"/>
    </source>
</evidence>
<dbReference type="PANTHER" id="PTHR43847">
    <property type="entry name" value="BLL3993 PROTEIN"/>
    <property type="match status" value="1"/>
</dbReference>
<reference evidence="6" key="2">
    <citation type="submission" date="2023-01" db="EMBL/GenBank/DDBJ databases">
        <title>Draft genome sequence of Sneathiella chinensis strain NBRC 103408.</title>
        <authorList>
            <person name="Sun Q."/>
            <person name="Mori K."/>
        </authorList>
    </citation>
    <scope>NUCLEOTIDE SEQUENCE</scope>
    <source>
        <strain evidence="6">NBRC 103408</strain>
    </source>
</reference>
<feature type="transmembrane region" description="Helical" evidence="5">
    <location>
        <begin position="44"/>
        <end position="68"/>
    </location>
</feature>
<dbReference type="Pfam" id="PF04191">
    <property type="entry name" value="PEMT"/>
    <property type="match status" value="1"/>
</dbReference>
<name>A0ABQ5U285_9PROT</name>
<dbReference type="InterPro" id="IPR007318">
    <property type="entry name" value="Phopholipid_MeTrfase"/>
</dbReference>
<organism evidence="6 7">
    <name type="scientific">Sneathiella chinensis</name>
    <dbReference type="NCBI Taxonomy" id="349750"/>
    <lineage>
        <taxon>Bacteria</taxon>
        <taxon>Pseudomonadati</taxon>
        <taxon>Pseudomonadota</taxon>
        <taxon>Alphaproteobacteria</taxon>
        <taxon>Sneathiellales</taxon>
        <taxon>Sneathiellaceae</taxon>
        <taxon>Sneathiella</taxon>
    </lineage>
</organism>
<comment type="subcellular location">
    <subcellularLocation>
        <location evidence="1">Endomembrane system</location>
        <topology evidence="1">Multi-pass membrane protein</topology>
    </subcellularLocation>
</comment>
<evidence type="ECO:0000313" key="6">
    <source>
        <dbReference type="EMBL" id="GLQ05526.1"/>
    </source>
</evidence>
<dbReference type="GO" id="GO:0008168">
    <property type="term" value="F:methyltransferase activity"/>
    <property type="evidence" value="ECO:0007669"/>
    <property type="project" value="UniProtKB-KW"/>
</dbReference>
<comment type="caution">
    <text evidence="6">The sequence shown here is derived from an EMBL/GenBank/DDBJ whole genome shotgun (WGS) entry which is preliminary data.</text>
</comment>